<name>A0A318N2H4_9PROT</name>
<evidence type="ECO:0000256" key="2">
    <source>
        <dbReference type="SAM" id="Phobius"/>
    </source>
</evidence>
<keyword evidence="2" id="KW-1133">Transmembrane helix</keyword>
<organism evidence="3 4">
    <name type="scientific">Commensalibacter melissae</name>
    <dbReference type="NCBI Taxonomy" id="2070537"/>
    <lineage>
        <taxon>Bacteria</taxon>
        <taxon>Pseudomonadati</taxon>
        <taxon>Pseudomonadota</taxon>
        <taxon>Alphaproteobacteria</taxon>
        <taxon>Acetobacterales</taxon>
        <taxon>Acetobacteraceae</taxon>
    </lineage>
</organism>
<accession>A0A318N2H4</accession>
<evidence type="ECO:0000256" key="1">
    <source>
        <dbReference type="SAM" id="MobiDB-lite"/>
    </source>
</evidence>
<dbReference type="InterPro" id="IPR043504">
    <property type="entry name" value="Peptidase_S1_PA_chymotrypsin"/>
</dbReference>
<reference evidence="3 4" key="1">
    <citation type="submission" date="2018-05" db="EMBL/GenBank/DDBJ databases">
        <title>Reference genomes for bee gut microbiota database.</title>
        <authorList>
            <person name="Ellegaard K.M."/>
        </authorList>
    </citation>
    <scope>NUCLEOTIDE SEQUENCE [LARGE SCALE GENOMIC DNA]</scope>
    <source>
        <strain evidence="3 4">ESL0284</strain>
    </source>
</reference>
<protein>
    <recommendedName>
        <fullName evidence="5">Serine protease</fullName>
    </recommendedName>
</protein>
<dbReference type="PANTHER" id="PTHR43019:SF46">
    <property type="entry name" value="SERINE PROTEASE"/>
    <property type="match status" value="1"/>
</dbReference>
<proteinExistence type="predicted"/>
<dbReference type="SUPFAM" id="SSF50494">
    <property type="entry name" value="Trypsin-like serine proteases"/>
    <property type="match status" value="1"/>
</dbReference>
<sequence length="572" mass="63866">MTLFLLDKQNLKKSEIMTINDQIIYEKYDLIIKIFSQYCPDIQLAEPVVTENQNKDTLLISWYVDTFEEPKIITGPQKQQIYQKMAISFKNLFENISRDSSSGKIVEAVLHITDFRDILTSRDKIIIKNWGGNSFQDNKNSGIYLPSLFQFSSEPKPAKDVISHFSDEKKVNGQIKPSIKSRENSTVNPKILSRFRFLTNFKNQFVLSRLIAAILFFFIGLLLGWRIIFAEHPIKINGITVREAHNLVKQYPQIEKSNHDLETEIKILKDRLKNPPCNIRESRADPSLNKSLEHPFTPMTSTGKIFEGSLPELLEKSTVFIMVLKDDDVSAASGTGFFVTSDTIVTNRHVVENAKNNSVMVTNKSLGQLKLAHVVSVSQTIENGGLDLAILKVENAPPQQPLSFSLDARPLQDVVAAGYPGIMISQDDAMQRLMKGDLQAIPGVILTKGQINGIQNNHNGEKIMPHSAMVSPGNSGGPLVDLCGRVVGVNTFVTMDQYTSSHGNYAQKSDMIVRVLQSSNLPIQVQSGACQPEPVEKQDQSTDKPAFKSDKSEQDNNQSSSDPIESKKDNSK</sequence>
<dbReference type="Pfam" id="PF13365">
    <property type="entry name" value="Trypsin_2"/>
    <property type="match status" value="1"/>
</dbReference>
<dbReference type="InterPro" id="IPR001940">
    <property type="entry name" value="Peptidase_S1C"/>
</dbReference>
<dbReference type="Proteomes" id="UP000247565">
    <property type="component" value="Unassembled WGS sequence"/>
</dbReference>
<dbReference type="GO" id="GO:0006508">
    <property type="term" value="P:proteolysis"/>
    <property type="evidence" value="ECO:0007669"/>
    <property type="project" value="InterPro"/>
</dbReference>
<dbReference type="PRINTS" id="PR00834">
    <property type="entry name" value="PROTEASES2C"/>
</dbReference>
<comment type="caution">
    <text evidence="3">The sequence shown here is derived from an EMBL/GenBank/DDBJ whole genome shotgun (WGS) entry which is preliminary data.</text>
</comment>
<feature type="compositionally biased region" description="Basic and acidic residues" evidence="1">
    <location>
        <begin position="534"/>
        <end position="554"/>
    </location>
</feature>
<keyword evidence="2" id="KW-0472">Membrane</keyword>
<dbReference type="GO" id="GO:0004252">
    <property type="term" value="F:serine-type endopeptidase activity"/>
    <property type="evidence" value="ECO:0007669"/>
    <property type="project" value="InterPro"/>
</dbReference>
<keyword evidence="2" id="KW-0812">Transmembrane</keyword>
<dbReference type="RefSeq" id="WP_110438085.1">
    <property type="nucleotide sequence ID" value="NZ_CP046393.1"/>
</dbReference>
<keyword evidence="4" id="KW-1185">Reference proteome</keyword>
<evidence type="ECO:0008006" key="5">
    <source>
        <dbReference type="Google" id="ProtNLM"/>
    </source>
</evidence>
<dbReference type="InterPro" id="IPR009003">
    <property type="entry name" value="Peptidase_S1_PA"/>
</dbReference>
<evidence type="ECO:0000313" key="4">
    <source>
        <dbReference type="Proteomes" id="UP000247565"/>
    </source>
</evidence>
<gene>
    <name evidence="3" type="ORF">DK869_00705</name>
</gene>
<dbReference type="OrthoDB" id="9766361at2"/>
<evidence type="ECO:0000313" key="3">
    <source>
        <dbReference type="EMBL" id="PXZ01566.1"/>
    </source>
</evidence>
<dbReference type="Gene3D" id="2.40.10.10">
    <property type="entry name" value="Trypsin-like serine proteases"/>
    <property type="match status" value="2"/>
</dbReference>
<dbReference type="EMBL" id="QGLT01000001">
    <property type="protein sequence ID" value="PXZ01566.1"/>
    <property type="molecule type" value="Genomic_DNA"/>
</dbReference>
<dbReference type="AlphaFoldDB" id="A0A318N2H4"/>
<dbReference type="PANTHER" id="PTHR43019">
    <property type="entry name" value="SERINE ENDOPROTEASE DEGS"/>
    <property type="match status" value="1"/>
</dbReference>
<feature type="region of interest" description="Disordered" evidence="1">
    <location>
        <begin position="527"/>
        <end position="572"/>
    </location>
</feature>
<feature type="transmembrane region" description="Helical" evidence="2">
    <location>
        <begin position="206"/>
        <end position="228"/>
    </location>
</feature>